<accession>Q97JZ1</accession>
<organism evidence="1 2">
    <name type="scientific">Clostridium acetobutylicum (strain ATCC 824 / DSM 792 / JCM 1419 / IAM 19013 / LMG 5710 / NBRC 13948 / NRRL B-527 / VKM B-1787 / 2291 / W)</name>
    <dbReference type="NCBI Taxonomy" id="272562"/>
    <lineage>
        <taxon>Bacteria</taxon>
        <taxon>Bacillati</taxon>
        <taxon>Bacillota</taxon>
        <taxon>Clostridia</taxon>
        <taxon>Eubacteriales</taxon>
        <taxon>Clostridiaceae</taxon>
        <taxon>Clostridium</taxon>
    </lineage>
</organism>
<dbReference type="RefSeq" id="WP_010964445.1">
    <property type="nucleotide sequence ID" value="NC_003030.1"/>
</dbReference>
<dbReference type="Proteomes" id="UP000000814">
    <property type="component" value="Chromosome"/>
</dbReference>
<proteinExistence type="predicted"/>
<dbReference type="STRING" id="272562.CA_C1131"/>
<dbReference type="EMBL" id="AE001437">
    <property type="protein sequence ID" value="AAK79104.1"/>
    <property type="molecule type" value="Genomic_DNA"/>
</dbReference>
<keyword evidence="2" id="KW-1185">Reference proteome</keyword>
<dbReference type="PIR" id="E97039">
    <property type="entry name" value="E97039"/>
</dbReference>
<protein>
    <submittedName>
        <fullName evidence="1">Uncharacterized protein</fullName>
    </submittedName>
</protein>
<reference evidence="1 2" key="1">
    <citation type="journal article" date="2001" name="J. Bacteriol.">
        <title>Genome sequence and comparative analysis of the solvent-producing bacterium Clostridium acetobutylicum.</title>
        <authorList>
            <person name="Nolling J."/>
            <person name="Breton G."/>
            <person name="Omelchenko M.V."/>
            <person name="Makarova K.S."/>
            <person name="Zeng Q."/>
            <person name="Gibson R."/>
            <person name="Lee H.M."/>
            <person name="Dubois J."/>
            <person name="Qiu D."/>
            <person name="Hitti J."/>
            <person name="Wolf Y.I."/>
            <person name="Tatusov R.L."/>
            <person name="Sabathe F."/>
            <person name="Doucette-Stamm L."/>
            <person name="Soucaille P."/>
            <person name="Daly M.J."/>
            <person name="Bennett G.N."/>
            <person name="Koonin E.V."/>
            <person name="Smith D.R."/>
        </authorList>
    </citation>
    <scope>NUCLEOTIDE SEQUENCE [LARGE SCALE GENOMIC DNA]</scope>
    <source>
        <strain evidence="2">ATCC 824 / DSM 792 / JCM 1419 / LMG 5710 / VKM B-1787</strain>
    </source>
</reference>
<dbReference type="KEGG" id="cac:CA_C1131"/>
<gene>
    <name evidence="1" type="ordered locus">CA_C1131</name>
</gene>
<evidence type="ECO:0000313" key="1">
    <source>
        <dbReference type="EMBL" id="AAK79104.1"/>
    </source>
</evidence>
<dbReference type="PATRIC" id="fig|272562.8.peg.1338"/>
<sequence length="147" mass="15974">MAGMVTMGNHNYLGTIELDSSVKDGVENGSFVCVNFADKTAKPCTSNTQSAWFVENLNDKTDEELINKTDHDLTINAGEKLRLHKLLPDEHFQTTKAVDGDSLKEGDVVDVGTTGLITKTSGTPAQTFTIDSIETIWGEKTFCCIAN</sequence>
<name>Q97JZ1_CLOAB</name>
<dbReference type="GeneID" id="44997641"/>
<evidence type="ECO:0000313" key="2">
    <source>
        <dbReference type="Proteomes" id="UP000000814"/>
    </source>
</evidence>
<dbReference type="AlphaFoldDB" id="Q97JZ1"/>
<dbReference type="HOGENOM" id="CLU_1764796_0_0_9"/>